<dbReference type="EMBL" id="JADQDF010000001">
    <property type="protein sequence ID" value="MBW0129780.1"/>
    <property type="molecule type" value="Genomic_DNA"/>
</dbReference>
<dbReference type="InterPro" id="IPR020084">
    <property type="entry name" value="NUDIX_hydrolase_CS"/>
</dbReference>
<keyword evidence="2" id="KW-0378">Hydrolase</keyword>
<evidence type="ECO:0000313" key="4">
    <source>
        <dbReference type="EMBL" id="MBW0129780.1"/>
    </source>
</evidence>
<accession>A0ABS6UC19</accession>
<comment type="cofactor">
    <cofactor evidence="1">
        <name>Mg(2+)</name>
        <dbReference type="ChEBI" id="CHEBI:18420"/>
    </cofactor>
</comment>
<evidence type="ECO:0000256" key="1">
    <source>
        <dbReference type="ARBA" id="ARBA00001946"/>
    </source>
</evidence>
<gene>
    <name evidence="4" type="ORF">I4I82_19130</name>
</gene>
<reference evidence="4 5" key="1">
    <citation type="submission" date="2020-11" db="EMBL/GenBank/DDBJ databases">
        <title>Pseudonocardia abyssalis sp. nov. and Pseudonocardia oceani sp. nov., description and phylogenomic analysis of two novel actinomycetes isolated from the deep Southern Ocean.</title>
        <authorList>
            <person name="Parra J."/>
        </authorList>
    </citation>
    <scope>NUCLEOTIDE SEQUENCE [LARGE SCALE GENOMIC DNA]</scope>
    <source>
        <strain evidence="5">KRD185</strain>
    </source>
</reference>
<evidence type="ECO:0000313" key="5">
    <source>
        <dbReference type="Proteomes" id="UP000694300"/>
    </source>
</evidence>
<dbReference type="InterPro" id="IPR000086">
    <property type="entry name" value="NUDIX_hydrolase_dom"/>
</dbReference>
<dbReference type="Proteomes" id="UP000694300">
    <property type="component" value="Unassembled WGS sequence"/>
</dbReference>
<comment type="caution">
    <text evidence="4">The sequence shown here is derived from an EMBL/GenBank/DDBJ whole genome shotgun (WGS) entry which is preliminary data.</text>
</comment>
<keyword evidence="5" id="KW-1185">Reference proteome</keyword>
<name>A0ABS6UC19_9PSEU</name>
<organism evidence="4 5">
    <name type="scientific">Pseudonocardia oceani</name>
    <dbReference type="NCBI Taxonomy" id="2792013"/>
    <lineage>
        <taxon>Bacteria</taxon>
        <taxon>Bacillati</taxon>
        <taxon>Actinomycetota</taxon>
        <taxon>Actinomycetes</taxon>
        <taxon>Pseudonocardiales</taxon>
        <taxon>Pseudonocardiaceae</taxon>
        <taxon>Pseudonocardia</taxon>
    </lineage>
</organism>
<sequence length="131" mass="13767">MTRCDETTPCVGGLAYDASGRLLLVLRANDPGRGRWSVPGGRVEAGEDDAAAVIREMREETGLDVRPGRLIGRVERGPYTIADYACAVVGGTLRAGDDALDARWCAAADLAALPLVDGLVETLATWGALPE</sequence>
<feature type="domain" description="Nudix hydrolase" evidence="3">
    <location>
        <begin position="6"/>
        <end position="129"/>
    </location>
</feature>
<proteinExistence type="predicted"/>
<dbReference type="PROSITE" id="PS00893">
    <property type="entry name" value="NUDIX_BOX"/>
    <property type="match status" value="1"/>
</dbReference>
<dbReference type="CDD" id="cd04673">
    <property type="entry name" value="NUDIX_ADPRase"/>
    <property type="match status" value="1"/>
</dbReference>
<dbReference type="PANTHER" id="PTHR43046">
    <property type="entry name" value="GDP-MANNOSE MANNOSYL HYDROLASE"/>
    <property type="match status" value="1"/>
</dbReference>
<dbReference type="PANTHER" id="PTHR43046:SF14">
    <property type="entry name" value="MUTT_NUDIX FAMILY PROTEIN"/>
    <property type="match status" value="1"/>
</dbReference>
<dbReference type="Pfam" id="PF00293">
    <property type="entry name" value="NUDIX"/>
    <property type="match status" value="1"/>
</dbReference>
<evidence type="ECO:0000259" key="3">
    <source>
        <dbReference type="PROSITE" id="PS51462"/>
    </source>
</evidence>
<protein>
    <submittedName>
        <fullName evidence="4">NUDIX domain-containing protein</fullName>
    </submittedName>
</protein>
<evidence type="ECO:0000256" key="2">
    <source>
        <dbReference type="ARBA" id="ARBA00022801"/>
    </source>
</evidence>
<dbReference type="PROSITE" id="PS51462">
    <property type="entry name" value="NUDIX"/>
    <property type="match status" value="1"/>
</dbReference>